<name>A0A177PFS3_9GAMM</name>
<dbReference type="STRING" id="702114.A1355_16710"/>
<accession>A0A177PFS3</accession>
<dbReference type="RefSeq" id="WP_064023898.1">
    <property type="nucleotide sequence ID" value="NZ_LUUK01000002.1"/>
</dbReference>
<proteinExistence type="predicted"/>
<dbReference type="Proteomes" id="UP000077628">
    <property type="component" value="Unassembled WGS sequence"/>
</dbReference>
<evidence type="ECO:0000313" key="2">
    <source>
        <dbReference type="Proteomes" id="UP000077628"/>
    </source>
</evidence>
<reference evidence="2" key="1">
    <citation type="submission" date="2016-03" db="EMBL/GenBank/DDBJ databases">
        <authorList>
            <person name="Heylen K."/>
            <person name="De Vos P."/>
            <person name="Vekeman B."/>
        </authorList>
    </citation>
    <scope>NUCLEOTIDE SEQUENCE [LARGE SCALE GENOMIC DNA]</scope>
    <source>
        <strain evidence="2">R-45383</strain>
    </source>
</reference>
<evidence type="ECO:0000313" key="1">
    <source>
        <dbReference type="EMBL" id="OAI29217.1"/>
    </source>
</evidence>
<gene>
    <name evidence="1" type="ORF">A1355_16710</name>
</gene>
<keyword evidence="2" id="KW-1185">Reference proteome</keyword>
<sequence>MLITPYFSLSKTANQANTIYKQASPSVLVHLFAEASKAAGPVVYIPAGRYPLTAPLVIEGIDD</sequence>
<dbReference type="EMBL" id="LUUK01000002">
    <property type="protein sequence ID" value="OAI29217.1"/>
    <property type="molecule type" value="Genomic_DNA"/>
</dbReference>
<comment type="caution">
    <text evidence="1">The sequence shown here is derived from an EMBL/GenBank/DDBJ whole genome shotgun (WGS) entry which is preliminary data.</text>
</comment>
<protein>
    <submittedName>
        <fullName evidence="1">Uncharacterized protein</fullName>
    </submittedName>
</protein>
<dbReference type="AlphaFoldDB" id="A0A177PFS3"/>
<organism evidence="1 2">
    <name type="scientific">Methylomonas koyamae</name>
    <dbReference type="NCBI Taxonomy" id="702114"/>
    <lineage>
        <taxon>Bacteria</taxon>
        <taxon>Pseudomonadati</taxon>
        <taxon>Pseudomonadota</taxon>
        <taxon>Gammaproteobacteria</taxon>
        <taxon>Methylococcales</taxon>
        <taxon>Methylococcaceae</taxon>
        <taxon>Methylomonas</taxon>
    </lineage>
</organism>